<evidence type="ECO:0000256" key="1">
    <source>
        <dbReference type="ARBA" id="ARBA00001962"/>
    </source>
</evidence>
<keyword evidence="9" id="KW-1185">Reference proteome</keyword>
<dbReference type="GO" id="GO:0046872">
    <property type="term" value="F:metal ion binding"/>
    <property type="evidence" value="ECO:0007669"/>
    <property type="project" value="InterPro"/>
</dbReference>
<evidence type="ECO:0000313" key="9">
    <source>
        <dbReference type="Proteomes" id="UP000609121"/>
    </source>
</evidence>
<proteinExistence type="inferred from homology"/>
<keyword evidence="4" id="KW-0520">NAD</keyword>
<comment type="similarity">
    <text evidence="2">Belongs to the iron-containing alcohol dehydrogenase family.</text>
</comment>
<evidence type="ECO:0000256" key="4">
    <source>
        <dbReference type="ARBA" id="ARBA00023027"/>
    </source>
</evidence>
<dbReference type="PANTHER" id="PTHR11496:SF102">
    <property type="entry name" value="ALCOHOL DEHYDROGENASE 4"/>
    <property type="match status" value="1"/>
</dbReference>
<dbReference type="PROSITE" id="PS00913">
    <property type="entry name" value="ADH_IRON_1"/>
    <property type="match status" value="1"/>
</dbReference>
<evidence type="ECO:0000313" key="8">
    <source>
        <dbReference type="EMBL" id="MBE3640551.1"/>
    </source>
</evidence>
<dbReference type="Proteomes" id="UP000609121">
    <property type="component" value="Unassembled WGS sequence"/>
</dbReference>
<dbReference type="CDD" id="cd08551">
    <property type="entry name" value="Fe-ADH"/>
    <property type="match status" value="1"/>
</dbReference>
<sequence length="378" mass="38298">MHVLTDPIEIQQPPVLHFGDGTLARLAPWVAAQGHRRPFVVTGPGNAARLDLLGLGTPACFAGAAPEPELHDLAAAVRAAEAAEADLVIGYGGGSAMDLAKLVAVMAGQGLELDRISGPGRAPPRRAGLVQIPTTAGTGSETGTRALVSDPATRAKIATESPHMLADMAIVDPRLTHSVPPALTAATGLDALAHCAEALTSKRAHPLVDTLALEGIALAGRYLARAVRDGADAEARAGMALASLRGGQCLGPVNTTAGHALAYPLGTRAGLPHGLANALIFPHVLAANAAAAPQKTAQIAAALGLAGTGLAGAGDGLRDAAVAFCRGLGIEMSLGAHGVSRDALPQMAQEAHAIRRLMDWNPVDLSVADIRAIYDAAF</sequence>
<organism evidence="8 9">
    <name type="scientific">Mangrovicoccus algicola</name>
    <dbReference type="NCBI Taxonomy" id="2771008"/>
    <lineage>
        <taxon>Bacteria</taxon>
        <taxon>Pseudomonadati</taxon>
        <taxon>Pseudomonadota</taxon>
        <taxon>Alphaproteobacteria</taxon>
        <taxon>Rhodobacterales</taxon>
        <taxon>Paracoccaceae</taxon>
        <taxon>Mangrovicoccus</taxon>
    </lineage>
</organism>
<dbReference type="PANTHER" id="PTHR11496">
    <property type="entry name" value="ALCOHOL DEHYDROGENASE"/>
    <property type="match status" value="1"/>
</dbReference>
<dbReference type="InterPro" id="IPR001670">
    <property type="entry name" value="ADH_Fe/GldA"/>
</dbReference>
<accession>A0A8J6Z2N8</accession>
<evidence type="ECO:0000256" key="5">
    <source>
        <dbReference type="ARBA" id="ARBA00049243"/>
    </source>
</evidence>
<evidence type="ECO:0000256" key="2">
    <source>
        <dbReference type="ARBA" id="ARBA00007358"/>
    </source>
</evidence>
<feature type="domain" description="Alcohol dehydrogenase iron-type/glycerol dehydrogenase GldA" evidence="6">
    <location>
        <begin position="13"/>
        <end position="173"/>
    </location>
</feature>
<evidence type="ECO:0000259" key="7">
    <source>
        <dbReference type="Pfam" id="PF25137"/>
    </source>
</evidence>
<dbReference type="Pfam" id="PF00465">
    <property type="entry name" value="Fe-ADH"/>
    <property type="match status" value="1"/>
</dbReference>
<dbReference type="AlphaFoldDB" id="A0A8J6Z2N8"/>
<name>A0A8J6Z2N8_9RHOB</name>
<evidence type="ECO:0000256" key="3">
    <source>
        <dbReference type="ARBA" id="ARBA00023002"/>
    </source>
</evidence>
<dbReference type="RefSeq" id="WP_193186908.1">
    <property type="nucleotide sequence ID" value="NZ_JACVXA010000104.1"/>
</dbReference>
<dbReference type="SUPFAM" id="SSF56796">
    <property type="entry name" value="Dehydroquinate synthase-like"/>
    <property type="match status" value="1"/>
</dbReference>
<evidence type="ECO:0000259" key="6">
    <source>
        <dbReference type="Pfam" id="PF00465"/>
    </source>
</evidence>
<keyword evidence="3" id="KW-0560">Oxidoreductase</keyword>
<comment type="catalytic activity">
    <reaction evidence="5">
        <text>a primary alcohol + NAD(+) = an aldehyde + NADH + H(+)</text>
        <dbReference type="Rhea" id="RHEA:10736"/>
        <dbReference type="ChEBI" id="CHEBI:15378"/>
        <dbReference type="ChEBI" id="CHEBI:15734"/>
        <dbReference type="ChEBI" id="CHEBI:17478"/>
        <dbReference type="ChEBI" id="CHEBI:57540"/>
        <dbReference type="ChEBI" id="CHEBI:57945"/>
        <dbReference type="EC" id="1.1.1.1"/>
    </reaction>
</comment>
<dbReference type="InterPro" id="IPR018211">
    <property type="entry name" value="ADH_Fe_CS"/>
</dbReference>
<comment type="caution">
    <text evidence="8">The sequence shown here is derived from an EMBL/GenBank/DDBJ whole genome shotgun (WGS) entry which is preliminary data.</text>
</comment>
<dbReference type="Pfam" id="PF25137">
    <property type="entry name" value="ADH_Fe_C"/>
    <property type="match status" value="1"/>
</dbReference>
<dbReference type="InterPro" id="IPR056798">
    <property type="entry name" value="ADH_Fe_C"/>
</dbReference>
<feature type="domain" description="Fe-containing alcohol dehydrogenase-like C-terminal" evidence="7">
    <location>
        <begin position="184"/>
        <end position="378"/>
    </location>
</feature>
<dbReference type="InterPro" id="IPR039697">
    <property type="entry name" value="Alcohol_dehydrogenase_Fe"/>
</dbReference>
<gene>
    <name evidence="8" type="ORF">ICN82_20300</name>
</gene>
<dbReference type="Gene3D" id="1.20.1090.10">
    <property type="entry name" value="Dehydroquinate synthase-like - alpha domain"/>
    <property type="match status" value="1"/>
</dbReference>
<dbReference type="FunFam" id="3.40.50.1970:FF:000003">
    <property type="entry name" value="Alcohol dehydrogenase, iron-containing"/>
    <property type="match status" value="1"/>
</dbReference>
<dbReference type="Gene3D" id="3.40.50.1970">
    <property type="match status" value="1"/>
</dbReference>
<dbReference type="GO" id="GO:0004022">
    <property type="term" value="F:alcohol dehydrogenase (NAD+) activity"/>
    <property type="evidence" value="ECO:0007669"/>
    <property type="project" value="UniProtKB-EC"/>
</dbReference>
<reference evidence="8" key="1">
    <citation type="submission" date="2020-09" db="EMBL/GenBank/DDBJ databases">
        <title>A novel bacterium of genus Mangrovicoccus, isolated from South China Sea.</title>
        <authorList>
            <person name="Huang H."/>
            <person name="Mo K."/>
            <person name="Hu Y."/>
        </authorList>
    </citation>
    <scope>NUCLEOTIDE SEQUENCE</scope>
    <source>
        <strain evidence="8">HB182678</strain>
    </source>
</reference>
<protein>
    <submittedName>
        <fullName evidence="8">Iron-containing alcohol dehydrogenase</fullName>
    </submittedName>
</protein>
<dbReference type="EMBL" id="JACVXA010000104">
    <property type="protein sequence ID" value="MBE3640551.1"/>
    <property type="molecule type" value="Genomic_DNA"/>
</dbReference>
<comment type="cofactor">
    <cofactor evidence="1">
        <name>Fe cation</name>
        <dbReference type="ChEBI" id="CHEBI:24875"/>
    </cofactor>
</comment>